<evidence type="ECO:0000256" key="1">
    <source>
        <dbReference type="SAM" id="Phobius"/>
    </source>
</evidence>
<dbReference type="EMBL" id="UYRV01024461">
    <property type="protein sequence ID" value="VDK75649.1"/>
    <property type="molecule type" value="Genomic_DNA"/>
</dbReference>
<feature type="transmembrane region" description="Helical" evidence="1">
    <location>
        <begin position="39"/>
        <end position="62"/>
    </location>
</feature>
<gene>
    <name evidence="2" type="ORF">CGOC_LOCUS7148</name>
</gene>
<evidence type="ECO:0000313" key="3">
    <source>
        <dbReference type="Proteomes" id="UP000271889"/>
    </source>
</evidence>
<keyword evidence="3" id="KW-1185">Reference proteome</keyword>
<keyword evidence="1" id="KW-0472">Membrane</keyword>
<keyword evidence="1" id="KW-0812">Transmembrane</keyword>
<dbReference type="AlphaFoldDB" id="A0A3P6SX89"/>
<organism evidence="2 3">
    <name type="scientific">Cylicostephanus goldi</name>
    <name type="common">Nematode worm</name>
    <dbReference type="NCBI Taxonomy" id="71465"/>
    <lineage>
        <taxon>Eukaryota</taxon>
        <taxon>Metazoa</taxon>
        <taxon>Ecdysozoa</taxon>
        <taxon>Nematoda</taxon>
        <taxon>Chromadorea</taxon>
        <taxon>Rhabditida</taxon>
        <taxon>Rhabditina</taxon>
        <taxon>Rhabditomorpha</taxon>
        <taxon>Strongyloidea</taxon>
        <taxon>Strongylidae</taxon>
        <taxon>Cylicostephanus</taxon>
    </lineage>
</organism>
<name>A0A3P6SX89_CYLGO</name>
<evidence type="ECO:0000313" key="2">
    <source>
        <dbReference type="EMBL" id="VDK75649.1"/>
    </source>
</evidence>
<protein>
    <submittedName>
        <fullName evidence="2">Uncharacterized protein</fullName>
    </submittedName>
</protein>
<accession>A0A3P6SX89</accession>
<dbReference type="OrthoDB" id="5871895at2759"/>
<dbReference type="Proteomes" id="UP000271889">
    <property type="component" value="Unassembled WGS sequence"/>
</dbReference>
<keyword evidence="1" id="KW-1133">Transmembrane helix</keyword>
<reference evidence="2 3" key="1">
    <citation type="submission" date="2018-11" db="EMBL/GenBank/DDBJ databases">
        <authorList>
            <consortium name="Pathogen Informatics"/>
        </authorList>
    </citation>
    <scope>NUCLEOTIDE SEQUENCE [LARGE SCALE GENOMIC DNA]</scope>
</reference>
<sequence length="148" mass="16673">MVSFMEALAMAWGPVFFLADRSRYKSLKLIGKALKSKLVMVPTLVVTMVFLLGVVGVMSFFANRRKIAADQRSLQRKKALLLAEWGDEFYEGETAWNIQEEHGDGEDHEEEQDKECTIEMPEMLPLIKETKPAVTKGSGEVFVSASDR</sequence>
<proteinExistence type="predicted"/>